<dbReference type="EMBL" id="CAMGYJ010000011">
    <property type="protein sequence ID" value="CAI0559085.1"/>
    <property type="molecule type" value="Genomic_DNA"/>
</dbReference>
<dbReference type="Proteomes" id="UP001154282">
    <property type="component" value="Unassembled WGS sequence"/>
</dbReference>
<gene>
    <name evidence="1" type="ORF">LITE_LOCUS49047</name>
    <name evidence="2" type="ORF">LITE_LOCUS49066</name>
</gene>
<proteinExistence type="predicted"/>
<evidence type="ECO:0000313" key="2">
    <source>
        <dbReference type="EMBL" id="CAI0559128.1"/>
    </source>
</evidence>
<accession>A0AAV0RSC3</accession>
<dbReference type="EMBL" id="CAMGYJ010000011">
    <property type="protein sequence ID" value="CAI0559128.1"/>
    <property type="molecule type" value="Genomic_DNA"/>
</dbReference>
<comment type="caution">
    <text evidence="2">The sequence shown here is derived from an EMBL/GenBank/DDBJ whole genome shotgun (WGS) entry which is preliminary data.</text>
</comment>
<reference evidence="2" key="1">
    <citation type="submission" date="2022-08" db="EMBL/GenBank/DDBJ databases">
        <authorList>
            <person name="Gutierrez-Valencia J."/>
        </authorList>
    </citation>
    <scope>NUCLEOTIDE SEQUENCE</scope>
</reference>
<evidence type="ECO:0000313" key="1">
    <source>
        <dbReference type="EMBL" id="CAI0559085.1"/>
    </source>
</evidence>
<sequence length="68" mass="7099">MRGGSEGTRILGGIAGRIPARAISPNQSGLHRPRFRVDTFWSWKATLSGDFFRPGSGGGGAGEPSEGL</sequence>
<keyword evidence="3" id="KW-1185">Reference proteome</keyword>
<name>A0AAV0RSC3_9ROSI</name>
<dbReference type="AlphaFoldDB" id="A0AAV0RSC3"/>
<evidence type="ECO:0000313" key="3">
    <source>
        <dbReference type="Proteomes" id="UP001154282"/>
    </source>
</evidence>
<protein>
    <submittedName>
        <fullName evidence="2">Uncharacterized protein</fullName>
    </submittedName>
</protein>
<organism evidence="2 3">
    <name type="scientific">Linum tenue</name>
    <dbReference type="NCBI Taxonomy" id="586396"/>
    <lineage>
        <taxon>Eukaryota</taxon>
        <taxon>Viridiplantae</taxon>
        <taxon>Streptophyta</taxon>
        <taxon>Embryophyta</taxon>
        <taxon>Tracheophyta</taxon>
        <taxon>Spermatophyta</taxon>
        <taxon>Magnoliopsida</taxon>
        <taxon>eudicotyledons</taxon>
        <taxon>Gunneridae</taxon>
        <taxon>Pentapetalae</taxon>
        <taxon>rosids</taxon>
        <taxon>fabids</taxon>
        <taxon>Malpighiales</taxon>
        <taxon>Linaceae</taxon>
        <taxon>Linum</taxon>
    </lineage>
</organism>